<dbReference type="AlphaFoldDB" id="A0A926EDR8"/>
<dbReference type="RefSeq" id="WP_262398307.1">
    <property type="nucleotide sequence ID" value="NZ_JACRTC010000008.1"/>
</dbReference>
<dbReference type="PROSITE" id="PS51365">
    <property type="entry name" value="RENAL_DIPEPTIDASE_2"/>
    <property type="match status" value="1"/>
</dbReference>
<dbReference type="InterPro" id="IPR008257">
    <property type="entry name" value="Pept_M19"/>
</dbReference>
<keyword evidence="2" id="KW-1185">Reference proteome</keyword>
<proteinExistence type="predicted"/>
<accession>A0A926EDR8</accession>
<dbReference type="GO" id="GO:0070573">
    <property type="term" value="F:metallodipeptidase activity"/>
    <property type="evidence" value="ECO:0007669"/>
    <property type="project" value="InterPro"/>
</dbReference>
<organism evidence="1 2">
    <name type="scientific">Zongyangia hominis</name>
    <dbReference type="NCBI Taxonomy" id="2763677"/>
    <lineage>
        <taxon>Bacteria</taxon>
        <taxon>Bacillati</taxon>
        <taxon>Bacillota</taxon>
        <taxon>Clostridia</taxon>
        <taxon>Eubacteriales</taxon>
        <taxon>Oscillospiraceae</taxon>
        <taxon>Zongyangia</taxon>
    </lineage>
</organism>
<protein>
    <submittedName>
        <fullName evidence="1">Membrane dipeptidase</fullName>
    </submittedName>
</protein>
<dbReference type="Proteomes" id="UP000660861">
    <property type="component" value="Unassembled WGS sequence"/>
</dbReference>
<evidence type="ECO:0000313" key="1">
    <source>
        <dbReference type="EMBL" id="MBC8571225.1"/>
    </source>
</evidence>
<evidence type="ECO:0000313" key="2">
    <source>
        <dbReference type="Proteomes" id="UP000660861"/>
    </source>
</evidence>
<dbReference type="PANTHER" id="PTHR10443:SF12">
    <property type="entry name" value="DIPEPTIDASE"/>
    <property type="match status" value="1"/>
</dbReference>
<dbReference type="Gene3D" id="3.20.20.140">
    <property type="entry name" value="Metal-dependent hydrolases"/>
    <property type="match status" value="1"/>
</dbReference>
<dbReference type="InterPro" id="IPR032466">
    <property type="entry name" value="Metal_Hydrolase"/>
</dbReference>
<dbReference type="EMBL" id="JACRTC010000008">
    <property type="protein sequence ID" value="MBC8571225.1"/>
    <property type="molecule type" value="Genomic_DNA"/>
</dbReference>
<name>A0A926EDR8_9FIRM</name>
<sequence length="401" mass="44455">MALKKGYKGFKSYEYLEAGVDFPWIEPAEETNEFEPYLIELTPAQEDKVAEIEAKYPVISLHEHVNTFPKDITRSLEYANNGRVLTAYKGLAESNLDAVFDNLLDGVCFITSKHGWKWDDVIYDLGMRCCDIAHQDFLIKCGSVDDILRAKKEGKIAWIPTIEGAAMIENELDRIDMLYGFGVRLMGLTYSEANGIGCGIKEEHDGGLTKFGEEVVDRMNRIGMAIDLSHVGEQTAADAIAASTKPILITHTGARSLWPSKRLKTDDVMKACAEKGGVIGVEAAPHTTLTPNNLEHNIEGIMEHFEYIKNLVGIDHVSFGPDTTYGDHVGLHNAAAKTLSLKQVQAAGGASFPHVQYVKGMENPTEAFRNVVRWLVKHDYAEEDIAKVIGGNTLRALREIW</sequence>
<dbReference type="GO" id="GO:0006508">
    <property type="term" value="P:proteolysis"/>
    <property type="evidence" value="ECO:0007669"/>
    <property type="project" value="InterPro"/>
</dbReference>
<reference evidence="1" key="1">
    <citation type="submission" date="2020-08" db="EMBL/GenBank/DDBJ databases">
        <title>Genome public.</title>
        <authorList>
            <person name="Liu C."/>
            <person name="Sun Q."/>
        </authorList>
    </citation>
    <scope>NUCLEOTIDE SEQUENCE</scope>
    <source>
        <strain evidence="1">NSJ-54</strain>
    </source>
</reference>
<dbReference type="PANTHER" id="PTHR10443">
    <property type="entry name" value="MICROSOMAL DIPEPTIDASE"/>
    <property type="match status" value="1"/>
</dbReference>
<dbReference type="SUPFAM" id="SSF51556">
    <property type="entry name" value="Metallo-dependent hydrolases"/>
    <property type="match status" value="1"/>
</dbReference>
<comment type="caution">
    <text evidence="1">The sequence shown here is derived from an EMBL/GenBank/DDBJ whole genome shotgun (WGS) entry which is preliminary data.</text>
</comment>
<dbReference type="Pfam" id="PF01244">
    <property type="entry name" value="Peptidase_M19"/>
    <property type="match status" value="1"/>
</dbReference>
<gene>
    <name evidence="1" type="ORF">H8709_10350</name>
</gene>